<keyword evidence="2 5" id="KW-0812">Transmembrane</keyword>
<dbReference type="PANTHER" id="PTHR31465:SF27">
    <property type="entry name" value="DOMAIN PROTEIN, PUTATIVE (AFU_ORTHOLOGUE AFUA_3G01030)-RELATED"/>
    <property type="match status" value="1"/>
</dbReference>
<evidence type="ECO:0000256" key="5">
    <source>
        <dbReference type="SAM" id="Phobius"/>
    </source>
</evidence>
<name>A0A9W9QXZ3_PENBR</name>
<organism evidence="6 7">
    <name type="scientific">Penicillium brevicompactum</name>
    <dbReference type="NCBI Taxonomy" id="5074"/>
    <lineage>
        <taxon>Eukaryota</taxon>
        <taxon>Fungi</taxon>
        <taxon>Dikarya</taxon>
        <taxon>Ascomycota</taxon>
        <taxon>Pezizomycotina</taxon>
        <taxon>Eurotiomycetes</taxon>
        <taxon>Eurotiomycetidae</taxon>
        <taxon>Eurotiales</taxon>
        <taxon>Aspergillaceae</taxon>
        <taxon>Penicillium</taxon>
    </lineage>
</organism>
<evidence type="ECO:0000256" key="4">
    <source>
        <dbReference type="ARBA" id="ARBA00023136"/>
    </source>
</evidence>
<feature type="transmembrane region" description="Helical" evidence="5">
    <location>
        <begin position="120"/>
        <end position="143"/>
    </location>
</feature>
<sequence>MPELKAFRGNYYLWKYVPSLPAAVIFLVLFFLATLFHFWKLYRTKAWFCWAFALGGLFEVIGYVGRIAAYNSTDSVIVYAIQNVFLLLGPTLFAASVYMALGRIIRSVHAEKHSLIRINWLTKTFVAGDVVSFLVQGSASGLMATGNNATMGTNIVIAGLVIQVIMFGLFIITSIVFEVRMRRSPTTESFDERINWMSRLRTLYAVSALILIRSIFRVVEYAAGNDGYPLTHEWMLYVFDSVLMFASMLIWGIWHPGTLQRYIPSEGDMVTTFTEEPELKA</sequence>
<comment type="subcellular location">
    <subcellularLocation>
        <location evidence="1">Membrane</location>
        <topology evidence="1">Multi-pass membrane protein</topology>
    </subcellularLocation>
</comment>
<dbReference type="Proteomes" id="UP001148299">
    <property type="component" value="Unassembled WGS sequence"/>
</dbReference>
<reference evidence="6" key="1">
    <citation type="submission" date="2022-12" db="EMBL/GenBank/DDBJ databases">
        <authorList>
            <person name="Petersen C."/>
        </authorList>
    </citation>
    <scope>NUCLEOTIDE SEQUENCE</scope>
    <source>
        <strain evidence="6">IBT 35675</strain>
    </source>
</reference>
<evidence type="ECO:0000256" key="1">
    <source>
        <dbReference type="ARBA" id="ARBA00004141"/>
    </source>
</evidence>
<keyword evidence="3 5" id="KW-1133">Transmembrane helix</keyword>
<feature type="transmembrane region" description="Helical" evidence="5">
    <location>
        <begin position="234"/>
        <end position="254"/>
    </location>
</feature>
<evidence type="ECO:0000256" key="2">
    <source>
        <dbReference type="ARBA" id="ARBA00022692"/>
    </source>
</evidence>
<dbReference type="PANTHER" id="PTHR31465">
    <property type="entry name" value="PROTEIN RTA1-RELATED"/>
    <property type="match status" value="1"/>
</dbReference>
<keyword evidence="7" id="KW-1185">Reference proteome</keyword>
<accession>A0A9W9QXZ3</accession>
<dbReference type="Pfam" id="PF04479">
    <property type="entry name" value="RTA1"/>
    <property type="match status" value="1"/>
</dbReference>
<gene>
    <name evidence="6" type="ORF">N7541_007860</name>
</gene>
<feature type="transmembrane region" description="Helical" evidence="5">
    <location>
        <begin position="155"/>
        <end position="179"/>
    </location>
</feature>
<feature type="transmembrane region" description="Helical" evidence="5">
    <location>
        <begin position="200"/>
        <end position="219"/>
    </location>
</feature>
<feature type="transmembrane region" description="Helical" evidence="5">
    <location>
        <begin position="46"/>
        <end position="64"/>
    </location>
</feature>
<protein>
    <submittedName>
        <fullName evidence="6">Uncharacterized protein</fullName>
    </submittedName>
</protein>
<feature type="transmembrane region" description="Helical" evidence="5">
    <location>
        <begin position="76"/>
        <end position="99"/>
    </location>
</feature>
<comment type="caution">
    <text evidence="6">The sequence shown here is derived from an EMBL/GenBank/DDBJ whole genome shotgun (WGS) entry which is preliminary data.</text>
</comment>
<keyword evidence="4 5" id="KW-0472">Membrane</keyword>
<evidence type="ECO:0000313" key="6">
    <source>
        <dbReference type="EMBL" id="KAJ5350133.1"/>
    </source>
</evidence>
<feature type="transmembrane region" description="Helical" evidence="5">
    <location>
        <begin position="20"/>
        <end position="39"/>
    </location>
</feature>
<dbReference type="AlphaFoldDB" id="A0A9W9QXZ3"/>
<evidence type="ECO:0000256" key="3">
    <source>
        <dbReference type="ARBA" id="ARBA00022989"/>
    </source>
</evidence>
<dbReference type="InterPro" id="IPR007568">
    <property type="entry name" value="RTA1"/>
</dbReference>
<dbReference type="EMBL" id="JAPZBR010000006">
    <property type="protein sequence ID" value="KAJ5350133.1"/>
    <property type="molecule type" value="Genomic_DNA"/>
</dbReference>
<proteinExistence type="predicted"/>
<reference evidence="6" key="2">
    <citation type="journal article" date="2023" name="IMA Fungus">
        <title>Comparative genomic study of the Penicillium genus elucidates a diverse pangenome and 15 lateral gene transfer events.</title>
        <authorList>
            <person name="Petersen C."/>
            <person name="Sorensen T."/>
            <person name="Nielsen M.R."/>
            <person name="Sondergaard T.E."/>
            <person name="Sorensen J.L."/>
            <person name="Fitzpatrick D.A."/>
            <person name="Frisvad J.C."/>
            <person name="Nielsen K.L."/>
        </authorList>
    </citation>
    <scope>NUCLEOTIDE SEQUENCE</scope>
    <source>
        <strain evidence="6">IBT 35675</strain>
    </source>
</reference>
<evidence type="ECO:0000313" key="7">
    <source>
        <dbReference type="Proteomes" id="UP001148299"/>
    </source>
</evidence>
<dbReference type="GO" id="GO:0016020">
    <property type="term" value="C:membrane"/>
    <property type="evidence" value="ECO:0007669"/>
    <property type="project" value="UniProtKB-SubCell"/>
</dbReference>